<organism evidence="1">
    <name type="scientific">Physcomitrium patens</name>
    <name type="common">Spreading-leaved earth moss</name>
    <name type="synonym">Physcomitrella patens</name>
    <dbReference type="NCBI Taxonomy" id="3218"/>
    <lineage>
        <taxon>Eukaryota</taxon>
        <taxon>Viridiplantae</taxon>
        <taxon>Streptophyta</taxon>
        <taxon>Embryophyta</taxon>
        <taxon>Bryophyta</taxon>
        <taxon>Bryophytina</taxon>
        <taxon>Bryopsida</taxon>
        <taxon>Funariidae</taxon>
        <taxon>Funariales</taxon>
        <taxon>Funariaceae</taxon>
        <taxon>Physcomitrium</taxon>
    </lineage>
</organism>
<sequence length="70" mass="8053">MQTGTDSMICTMRILGNKWLDRMTRSRWEQTNNVWNLGHLILITVSRLRQCGRLFGQNATSLAYALLLLA</sequence>
<evidence type="ECO:0000313" key="3">
    <source>
        <dbReference type="Proteomes" id="UP000006727"/>
    </source>
</evidence>
<reference evidence="2" key="3">
    <citation type="submission" date="2020-12" db="UniProtKB">
        <authorList>
            <consortium name="EnsemblPlants"/>
        </authorList>
    </citation>
    <scope>IDENTIFICATION</scope>
</reference>
<reference evidence="1 3" key="1">
    <citation type="journal article" date="2008" name="Science">
        <title>The Physcomitrella genome reveals evolutionary insights into the conquest of land by plants.</title>
        <authorList>
            <person name="Rensing S."/>
            <person name="Lang D."/>
            <person name="Zimmer A."/>
            <person name="Terry A."/>
            <person name="Salamov A."/>
            <person name="Shapiro H."/>
            <person name="Nishiyama T."/>
            <person name="Perroud P.-F."/>
            <person name="Lindquist E."/>
            <person name="Kamisugi Y."/>
            <person name="Tanahashi T."/>
            <person name="Sakakibara K."/>
            <person name="Fujita T."/>
            <person name="Oishi K."/>
            <person name="Shin-I T."/>
            <person name="Kuroki Y."/>
            <person name="Toyoda A."/>
            <person name="Suzuki Y."/>
            <person name="Hashimoto A."/>
            <person name="Yamaguchi K."/>
            <person name="Sugano A."/>
            <person name="Kohara Y."/>
            <person name="Fujiyama A."/>
            <person name="Anterola A."/>
            <person name="Aoki S."/>
            <person name="Ashton N."/>
            <person name="Barbazuk W.B."/>
            <person name="Barker E."/>
            <person name="Bennetzen J."/>
            <person name="Bezanilla M."/>
            <person name="Blankenship R."/>
            <person name="Cho S.H."/>
            <person name="Dutcher S."/>
            <person name="Estelle M."/>
            <person name="Fawcett J.A."/>
            <person name="Gundlach H."/>
            <person name="Hanada K."/>
            <person name="Heyl A."/>
            <person name="Hicks K.A."/>
            <person name="Hugh J."/>
            <person name="Lohr M."/>
            <person name="Mayer K."/>
            <person name="Melkozernov A."/>
            <person name="Murata T."/>
            <person name="Nelson D."/>
            <person name="Pils B."/>
            <person name="Prigge M."/>
            <person name="Reiss B."/>
            <person name="Renner T."/>
            <person name="Rombauts S."/>
            <person name="Rushton P."/>
            <person name="Sanderfoot A."/>
            <person name="Schween G."/>
            <person name="Shiu S.-H."/>
            <person name="Stueber K."/>
            <person name="Theodoulou F.L."/>
            <person name="Tu H."/>
            <person name="Van de Peer Y."/>
            <person name="Verrier P.J."/>
            <person name="Waters E."/>
            <person name="Wood A."/>
            <person name="Yang L."/>
            <person name="Cove D."/>
            <person name="Cuming A."/>
            <person name="Hasebe M."/>
            <person name="Lucas S."/>
            <person name="Mishler D.B."/>
            <person name="Reski R."/>
            <person name="Grigoriev I."/>
            <person name="Quatrano R.S."/>
            <person name="Boore J.L."/>
        </authorList>
    </citation>
    <scope>NUCLEOTIDE SEQUENCE [LARGE SCALE GENOMIC DNA]</scope>
    <source>
        <strain evidence="2 3">cv. Gransden 2004</strain>
    </source>
</reference>
<dbReference type="Proteomes" id="UP000006727">
    <property type="component" value="Chromosome 20"/>
</dbReference>
<protein>
    <submittedName>
        <fullName evidence="1 2">Uncharacterized protein</fullName>
    </submittedName>
</protein>
<dbReference type="EMBL" id="ABEU02000020">
    <property type="protein sequence ID" value="PNR33044.1"/>
    <property type="molecule type" value="Genomic_DNA"/>
</dbReference>
<dbReference type="InParanoid" id="A0A2K1IUU0"/>
<evidence type="ECO:0000313" key="2">
    <source>
        <dbReference type="EnsemblPlants" id="Pp3c20_10300V3.1"/>
    </source>
</evidence>
<dbReference type="Gramene" id="Pp3c20_10300V3.1">
    <property type="protein sequence ID" value="Pp3c20_10300V3.1"/>
    <property type="gene ID" value="Pp3c20_10300"/>
</dbReference>
<gene>
    <name evidence="1" type="ORF">PHYPA_024987</name>
</gene>
<keyword evidence="3" id="KW-1185">Reference proteome</keyword>
<evidence type="ECO:0000313" key="1">
    <source>
        <dbReference type="EMBL" id="PNR33044.1"/>
    </source>
</evidence>
<accession>A0A2K1IUU0</accession>
<proteinExistence type="predicted"/>
<dbReference type="AlphaFoldDB" id="A0A2K1IUU0"/>
<reference evidence="1 3" key="2">
    <citation type="journal article" date="2018" name="Plant J.">
        <title>The Physcomitrella patens chromosome-scale assembly reveals moss genome structure and evolution.</title>
        <authorList>
            <person name="Lang D."/>
            <person name="Ullrich K.K."/>
            <person name="Murat F."/>
            <person name="Fuchs J."/>
            <person name="Jenkins J."/>
            <person name="Haas F.B."/>
            <person name="Piednoel M."/>
            <person name="Gundlach H."/>
            <person name="Van Bel M."/>
            <person name="Meyberg R."/>
            <person name="Vives C."/>
            <person name="Morata J."/>
            <person name="Symeonidi A."/>
            <person name="Hiss M."/>
            <person name="Muchero W."/>
            <person name="Kamisugi Y."/>
            <person name="Saleh O."/>
            <person name="Blanc G."/>
            <person name="Decker E.L."/>
            <person name="van Gessel N."/>
            <person name="Grimwood J."/>
            <person name="Hayes R.D."/>
            <person name="Graham S.W."/>
            <person name="Gunter L.E."/>
            <person name="McDaniel S.F."/>
            <person name="Hoernstein S.N.W."/>
            <person name="Larsson A."/>
            <person name="Li F.W."/>
            <person name="Perroud P.F."/>
            <person name="Phillips J."/>
            <person name="Ranjan P."/>
            <person name="Rokshar D.S."/>
            <person name="Rothfels C.J."/>
            <person name="Schneider L."/>
            <person name="Shu S."/>
            <person name="Stevenson D.W."/>
            <person name="Thummler F."/>
            <person name="Tillich M."/>
            <person name="Villarreal Aguilar J.C."/>
            <person name="Widiez T."/>
            <person name="Wong G.K."/>
            <person name="Wymore A."/>
            <person name="Zhang Y."/>
            <person name="Zimmer A.D."/>
            <person name="Quatrano R.S."/>
            <person name="Mayer K.F.X."/>
            <person name="Goodstein D."/>
            <person name="Casacuberta J.M."/>
            <person name="Vandepoele K."/>
            <person name="Reski R."/>
            <person name="Cuming A.C."/>
            <person name="Tuskan G.A."/>
            <person name="Maumus F."/>
            <person name="Salse J."/>
            <person name="Schmutz J."/>
            <person name="Rensing S.A."/>
        </authorList>
    </citation>
    <scope>NUCLEOTIDE SEQUENCE [LARGE SCALE GENOMIC DNA]</scope>
    <source>
        <strain evidence="2 3">cv. Gransden 2004</strain>
    </source>
</reference>
<name>A0A2K1IUU0_PHYPA</name>
<dbReference type="EnsemblPlants" id="Pp3c20_10300V3.1">
    <property type="protein sequence ID" value="Pp3c20_10300V3.1"/>
    <property type="gene ID" value="Pp3c20_10300"/>
</dbReference>